<reference evidence="1" key="1">
    <citation type="submission" date="2014-09" db="EMBL/GenBank/DDBJ databases">
        <authorList>
            <person name="Magalhaes I.L.F."/>
            <person name="Oliveira U."/>
            <person name="Santos F.R."/>
            <person name="Vidigal T.H.D.A."/>
            <person name="Brescovit A.D."/>
            <person name="Santos A.J."/>
        </authorList>
    </citation>
    <scope>NUCLEOTIDE SEQUENCE</scope>
    <source>
        <tissue evidence="1">Shoot tissue taken approximately 20 cm above the soil surface</tissue>
    </source>
</reference>
<name>A0A0A8YHT5_ARUDO</name>
<sequence length="62" mass="6608">MDGSGLSQPCSAVDPIRRNVAPYLLDGQPELFGVVLGSIRSRSTFGLRKSARTGGTLHFVMS</sequence>
<evidence type="ECO:0000313" key="1">
    <source>
        <dbReference type="EMBL" id="JAD22232.1"/>
    </source>
</evidence>
<dbReference type="AlphaFoldDB" id="A0A0A8YHT5"/>
<protein>
    <submittedName>
        <fullName evidence="1">Uncharacterized protein</fullName>
    </submittedName>
</protein>
<organism evidence="1">
    <name type="scientific">Arundo donax</name>
    <name type="common">Giant reed</name>
    <name type="synonym">Donax arundinaceus</name>
    <dbReference type="NCBI Taxonomy" id="35708"/>
    <lineage>
        <taxon>Eukaryota</taxon>
        <taxon>Viridiplantae</taxon>
        <taxon>Streptophyta</taxon>
        <taxon>Embryophyta</taxon>
        <taxon>Tracheophyta</taxon>
        <taxon>Spermatophyta</taxon>
        <taxon>Magnoliopsida</taxon>
        <taxon>Liliopsida</taxon>
        <taxon>Poales</taxon>
        <taxon>Poaceae</taxon>
        <taxon>PACMAD clade</taxon>
        <taxon>Arundinoideae</taxon>
        <taxon>Arundineae</taxon>
        <taxon>Arundo</taxon>
    </lineage>
</organism>
<dbReference type="EMBL" id="GBRH01275663">
    <property type="protein sequence ID" value="JAD22232.1"/>
    <property type="molecule type" value="Transcribed_RNA"/>
</dbReference>
<proteinExistence type="predicted"/>
<accession>A0A0A8YHT5</accession>
<reference evidence="1" key="2">
    <citation type="journal article" date="2015" name="Data Brief">
        <title>Shoot transcriptome of the giant reed, Arundo donax.</title>
        <authorList>
            <person name="Barrero R.A."/>
            <person name="Guerrero F.D."/>
            <person name="Moolhuijzen P."/>
            <person name="Goolsby J.A."/>
            <person name="Tidwell J."/>
            <person name="Bellgard S.E."/>
            <person name="Bellgard M.I."/>
        </authorList>
    </citation>
    <scope>NUCLEOTIDE SEQUENCE</scope>
    <source>
        <tissue evidence="1">Shoot tissue taken approximately 20 cm above the soil surface</tissue>
    </source>
</reference>